<dbReference type="PANTHER" id="PTHR11795:SF450">
    <property type="entry name" value="ABC TRANSPORTER PERMEASE PROTEIN"/>
    <property type="match status" value="1"/>
</dbReference>
<dbReference type="Proteomes" id="UP001570511">
    <property type="component" value="Unassembled WGS sequence"/>
</dbReference>
<comment type="caution">
    <text evidence="10">The sequence shown here is derived from an EMBL/GenBank/DDBJ whole genome shotgun (WGS) entry which is preliminary data.</text>
</comment>
<keyword evidence="11" id="KW-1185">Reference proteome</keyword>
<dbReference type="GO" id="GO:0006865">
    <property type="term" value="P:amino acid transport"/>
    <property type="evidence" value="ECO:0007669"/>
    <property type="project" value="UniProtKB-KW"/>
</dbReference>
<organism evidence="10 11">
    <name type="scientific">Halobellus rubicundus</name>
    <dbReference type="NCBI Taxonomy" id="2996466"/>
    <lineage>
        <taxon>Archaea</taxon>
        <taxon>Methanobacteriati</taxon>
        <taxon>Methanobacteriota</taxon>
        <taxon>Stenosarchaea group</taxon>
        <taxon>Halobacteria</taxon>
        <taxon>Halobacteriales</taxon>
        <taxon>Haloferacaceae</taxon>
        <taxon>Halobellus</taxon>
    </lineage>
</organism>
<proteinExistence type="inferred from homology"/>
<evidence type="ECO:0000313" key="10">
    <source>
        <dbReference type="EMBL" id="MFA1610954.1"/>
    </source>
</evidence>
<feature type="transmembrane region" description="Helical" evidence="9">
    <location>
        <begin position="192"/>
        <end position="210"/>
    </location>
</feature>
<evidence type="ECO:0000256" key="8">
    <source>
        <dbReference type="ARBA" id="ARBA00037998"/>
    </source>
</evidence>
<keyword evidence="6 9" id="KW-1133">Transmembrane helix</keyword>
<name>A0ABD5ME99_9EURY</name>
<protein>
    <submittedName>
        <fullName evidence="10">Branched-chain amino acid ABC transporter permease</fullName>
    </submittedName>
</protein>
<feature type="transmembrane region" description="Helical" evidence="9">
    <location>
        <begin position="247"/>
        <end position="278"/>
    </location>
</feature>
<dbReference type="EMBL" id="JBGNYA010000001">
    <property type="protein sequence ID" value="MFA1610954.1"/>
    <property type="molecule type" value="Genomic_DNA"/>
</dbReference>
<feature type="transmembrane region" description="Helical" evidence="9">
    <location>
        <begin position="138"/>
        <end position="160"/>
    </location>
</feature>
<feature type="transmembrane region" description="Helical" evidence="9">
    <location>
        <begin position="61"/>
        <end position="84"/>
    </location>
</feature>
<evidence type="ECO:0000256" key="9">
    <source>
        <dbReference type="SAM" id="Phobius"/>
    </source>
</evidence>
<evidence type="ECO:0000256" key="2">
    <source>
        <dbReference type="ARBA" id="ARBA00022448"/>
    </source>
</evidence>
<evidence type="ECO:0000256" key="5">
    <source>
        <dbReference type="ARBA" id="ARBA00022970"/>
    </source>
</evidence>
<comment type="subcellular location">
    <subcellularLocation>
        <location evidence="1">Cell membrane</location>
        <topology evidence="1">Multi-pass membrane protein</topology>
    </subcellularLocation>
</comment>
<accession>A0ABD5ME99</accession>
<keyword evidence="7 9" id="KW-0472">Membrane</keyword>
<evidence type="ECO:0000256" key="3">
    <source>
        <dbReference type="ARBA" id="ARBA00022475"/>
    </source>
</evidence>
<evidence type="ECO:0000313" key="11">
    <source>
        <dbReference type="Proteomes" id="UP001570511"/>
    </source>
</evidence>
<gene>
    <name evidence="10" type="ORF">OS889_08055</name>
</gene>
<dbReference type="CDD" id="cd06582">
    <property type="entry name" value="TM_PBP1_LivH_like"/>
    <property type="match status" value="1"/>
</dbReference>
<sequence length="284" mass="29251">MLARGIELLIDGLARGMILSLFGLGITLVFGLGGILNLLIGVFAVVAVIACSLILGTVPELLVAGLGGVAAVALFAFVLDRSVISLVYREEGEDRVLLGIFVTLGLSLLFEGLLFVFFAESYFLESSVSSVSLAGVSITGSSLAVIAAAGVLFGLIYYFFNHTYLGIATRTVIQDETGAILCGIRPRRVQSIVFVLSAAIAGAGGVLYALDAEVTPASSFELTTFAIMVSIVGGVDSIRGTVAAGVVLGIVITVAGALFGSYLATVTLFAAAIAVLIYKPEQIS</sequence>
<feature type="transmembrane region" description="Helical" evidence="9">
    <location>
        <begin position="96"/>
        <end position="118"/>
    </location>
</feature>
<dbReference type="PANTHER" id="PTHR11795">
    <property type="entry name" value="BRANCHED-CHAIN AMINO ACID TRANSPORT SYSTEM PERMEASE PROTEIN LIVH"/>
    <property type="match status" value="1"/>
</dbReference>
<comment type="similarity">
    <text evidence="8">Belongs to the binding-protein-dependent transport system permease family. LivHM subfamily.</text>
</comment>
<keyword evidence="5" id="KW-0029">Amino-acid transport</keyword>
<dbReference type="Pfam" id="PF02653">
    <property type="entry name" value="BPD_transp_2"/>
    <property type="match status" value="1"/>
</dbReference>
<reference evidence="10 11" key="1">
    <citation type="submission" date="2024-08" db="EMBL/GenBank/DDBJ databases">
        <title>Halobellus sp. MBLA0158 whole genome sequence.</title>
        <authorList>
            <person name="Hwang C.Y."/>
            <person name="Cho E.-S."/>
            <person name="Seo M.-J."/>
        </authorList>
    </citation>
    <scope>NUCLEOTIDE SEQUENCE [LARGE SCALE GENOMIC DNA]</scope>
    <source>
        <strain evidence="10 11">MBLA0158</strain>
    </source>
</reference>
<evidence type="ECO:0000256" key="4">
    <source>
        <dbReference type="ARBA" id="ARBA00022692"/>
    </source>
</evidence>
<evidence type="ECO:0000256" key="6">
    <source>
        <dbReference type="ARBA" id="ARBA00022989"/>
    </source>
</evidence>
<dbReference type="GO" id="GO:0005886">
    <property type="term" value="C:plasma membrane"/>
    <property type="evidence" value="ECO:0007669"/>
    <property type="project" value="UniProtKB-SubCell"/>
</dbReference>
<feature type="transmembrane region" description="Helical" evidence="9">
    <location>
        <begin position="35"/>
        <end position="55"/>
    </location>
</feature>
<dbReference type="InterPro" id="IPR001851">
    <property type="entry name" value="ABC_transp_permease"/>
</dbReference>
<dbReference type="InterPro" id="IPR052157">
    <property type="entry name" value="BCAA_transport_permease"/>
</dbReference>
<keyword evidence="3" id="KW-1003">Cell membrane</keyword>
<feature type="transmembrane region" description="Helical" evidence="9">
    <location>
        <begin position="12"/>
        <end position="30"/>
    </location>
</feature>
<evidence type="ECO:0000256" key="7">
    <source>
        <dbReference type="ARBA" id="ARBA00023136"/>
    </source>
</evidence>
<keyword evidence="2" id="KW-0813">Transport</keyword>
<keyword evidence="4 9" id="KW-0812">Transmembrane</keyword>
<dbReference type="RefSeq" id="WP_372388846.1">
    <property type="nucleotide sequence ID" value="NZ_JBGNYA010000001.1"/>
</dbReference>
<evidence type="ECO:0000256" key="1">
    <source>
        <dbReference type="ARBA" id="ARBA00004651"/>
    </source>
</evidence>
<dbReference type="AlphaFoldDB" id="A0ABD5ME99"/>